<dbReference type="GO" id="GO:0044773">
    <property type="term" value="P:mitotic DNA damage checkpoint signaling"/>
    <property type="evidence" value="ECO:0007669"/>
    <property type="project" value="TreeGrafter"/>
</dbReference>
<evidence type="ECO:0000256" key="9">
    <source>
        <dbReference type="ARBA" id="ARBA00022776"/>
    </source>
</evidence>
<dbReference type="GO" id="GO:0008270">
    <property type="term" value="F:zinc ion binding"/>
    <property type="evidence" value="ECO:0007669"/>
    <property type="project" value="UniProtKB-KW"/>
</dbReference>
<evidence type="ECO:0000256" key="15">
    <source>
        <dbReference type="SAM" id="MobiDB-lite"/>
    </source>
</evidence>
<dbReference type="InterPro" id="IPR040050">
    <property type="entry name" value="ZNF830-like"/>
</dbReference>
<dbReference type="PANTHER" id="PTHR13278:SF0">
    <property type="entry name" value="ZINC FINGER PROTEIN 830"/>
    <property type="match status" value="1"/>
</dbReference>
<reference evidence="18 19" key="1">
    <citation type="submission" date="2016-03" db="EMBL/GenBank/DDBJ databases">
        <title>Mechanisms controlling the formation of the plant cell surface in tip-growing cells are functionally conserved among land plants.</title>
        <authorList>
            <person name="Honkanen S."/>
            <person name="Jones V.A."/>
            <person name="Morieri G."/>
            <person name="Champion C."/>
            <person name="Hetherington A.J."/>
            <person name="Kelly S."/>
            <person name="Saint-Marcoux D."/>
            <person name="Proust H."/>
            <person name="Prescott H."/>
            <person name="Dolan L."/>
        </authorList>
    </citation>
    <scope>NUCLEOTIDE SEQUENCE [LARGE SCALE GENOMIC DNA]</scope>
    <source>
        <strain evidence="19">cv. Tak-1 and cv. Tak-2</strain>
        <tissue evidence="18">Whole gametophyte</tissue>
    </source>
</reference>
<evidence type="ECO:0000256" key="8">
    <source>
        <dbReference type="ARBA" id="ARBA00022771"/>
    </source>
</evidence>
<evidence type="ECO:0000256" key="11">
    <source>
        <dbReference type="ARBA" id="ARBA00023054"/>
    </source>
</evidence>
<dbReference type="SMART" id="SM00451">
    <property type="entry name" value="ZnF_U1"/>
    <property type="match status" value="1"/>
</dbReference>
<keyword evidence="4" id="KW-0158">Chromosome</keyword>
<keyword evidence="9" id="KW-0498">Mitosis</keyword>
<keyword evidence="12" id="KW-0539">Nucleus</keyword>
<feature type="compositionally biased region" description="Polar residues" evidence="15">
    <location>
        <begin position="138"/>
        <end position="161"/>
    </location>
</feature>
<evidence type="ECO:0000256" key="10">
    <source>
        <dbReference type="ARBA" id="ARBA00022833"/>
    </source>
</evidence>
<dbReference type="GO" id="GO:0005694">
    <property type="term" value="C:chromosome"/>
    <property type="evidence" value="ECO:0007669"/>
    <property type="project" value="UniProtKB-SubCell"/>
</dbReference>
<feature type="region of interest" description="Disordered" evidence="15">
    <location>
        <begin position="248"/>
        <end position="297"/>
    </location>
</feature>
<protein>
    <recommendedName>
        <fullName evidence="3">Zinc finger protein 830</fullName>
    </recommendedName>
    <alternativeName>
        <fullName evidence="14">Coiled-coil domain-containing protein 16</fullName>
    </alternativeName>
</protein>
<keyword evidence="8" id="KW-0863">Zinc-finger</keyword>
<evidence type="ECO:0000256" key="14">
    <source>
        <dbReference type="ARBA" id="ARBA00030672"/>
    </source>
</evidence>
<dbReference type="InterPro" id="IPR003604">
    <property type="entry name" value="Matrin/U1-like-C_Znf_C2H2"/>
</dbReference>
<keyword evidence="13" id="KW-0131">Cell cycle</keyword>
<dbReference type="Gene3D" id="3.30.160.60">
    <property type="entry name" value="Classic Zinc Finger"/>
    <property type="match status" value="1"/>
</dbReference>
<dbReference type="EMBL" id="AP019869">
    <property type="protein sequence ID" value="BBN07377.1"/>
    <property type="molecule type" value="Genomic_DNA"/>
</dbReference>
<dbReference type="AlphaFoldDB" id="A0A176VDJ1"/>
<evidence type="ECO:0000256" key="2">
    <source>
        <dbReference type="ARBA" id="ARBA00004324"/>
    </source>
</evidence>
<gene>
    <name evidence="18" type="ORF">AXG93_2482s1000</name>
    <name evidence="17" type="ORF">Mp_4g03370</name>
</gene>
<dbReference type="Proteomes" id="UP001162541">
    <property type="component" value="Chromosome 4"/>
</dbReference>
<evidence type="ECO:0000256" key="1">
    <source>
        <dbReference type="ARBA" id="ARBA00004286"/>
    </source>
</evidence>
<evidence type="ECO:0000256" key="13">
    <source>
        <dbReference type="ARBA" id="ARBA00023306"/>
    </source>
</evidence>
<evidence type="ECO:0000259" key="16">
    <source>
        <dbReference type="SMART" id="SM00451"/>
    </source>
</evidence>
<evidence type="ECO:0000256" key="6">
    <source>
        <dbReference type="ARBA" id="ARBA00022618"/>
    </source>
</evidence>
<evidence type="ECO:0000313" key="19">
    <source>
        <dbReference type="Proteomes" id="UP000077202"/>
    </source>
</evidence>
<keyword evidence="10" id="KW-0862">Zinc</keyword>
<dbReference type="GO" id="GO:0003676">
    <property type="term" value="F:nucleic acid binding"/>
    <property type="evidence" value="ECO:0007669"/>
    <property type="project" value="InterPro"/>
</dbReference>
<evidence type="ECO:0000313" key="18">
    <source>
        <dbReference type="EMBL" id="OAE18452.1"/>
    </source>
</evidence>
<evidence type="ECO:0000256" key="12">
    <source>
        <dbReference type="ARBA" id="ARBA00023242"/>
    </source>
</evidence>
<reference evidence="20" key="3">
    <citation type="journal article" date="2020" name="Curr. Biol.">
        <title>Chromatin organization in early land plants reveals an ancestral association between H3K27me3, transposons, and constitutive heterochromatin.</title>
        <authorList>
            <person name="Montgomery S.A."/>
            <person name="Tanizawa Y."/>
            <person name="Galik B."/>
            <person name="Wang N."/>
            <person name="Ito T."/>
            <person name="Mochizuki T."/>
            <person name="Akimcheva S."/>
            <person name="Bowman J.L."/>
            <person name="Cognat V."/>
            <person name="Marechal-Drouard L."/>
            <person name="Ekker H."/>
            <person name="Hong S.F."/>
            <person name="Kohchi T."/>
            <person name="Lin S.S."/>
            <person name="Liu L.D."/>
            <person name="Nakamura Y."/>
            <person name="Valeeva L.R."/>
            <person name="Shakirov E.V."/>
            <person name="Shippen D.E."/>
            <person name="Wei W.L."/>
            <person name="Yagura M."/>
            <person name="Yamaoka S."/>
            <person name="Yamato K.T."/>
            <person name="Liu C."/>
            <person name="Berger F."/>
        </authorList>
    </citation>
    <scope>NUCLEOTIDE SEQUENCE [LARGE SCALE GENOMIC DNA]</scope>
    <source>
        <strain evidence="20">Tak-1</strain>
    </source>
</reference>
<evidence type="ECO:0000256" key="7">
    <source>
        <dbReference type="ARBA" id="ARBA00022723"/>
    </source>
</evidence>
<dbReference type="GO" id="GO:0033314">
    <property type="term" value="P:mitotic DNA replication checkpoint signaling"/>
    <property type="evidence" value="ECO:0007669"/>
    <property type="project" value="TreeGrafter"/>
</dbReference>
<dbReference type="Proteomes" id="UP000077202">
    <property type="component" value="Unassembled WGS sequence"/>
</dbReference>
<dbReference type="EMBL" id="LVLJ01004059">
    <property type="protein sequence ID" value="OAE18452.1"/>
    <property type="molecule type" value="Genomic_DNA"/>
</dbReference>
<dbReference type="PANTHER" id="PTHR13278">
    <property type="entry name" value="ZINC FINGER PROTEIN 830"/>
    <property type="match status" value="1"/>
</dbReference>
<keyword evidence="6" id="KW-0132">Cell division</keyword>
<keyword evidence="11" id="KW-0175">Coiled coil</keyword>
<reference evidence="17" key="2">
    <citation type="journal article" date="2019" name="Curr. Biol.">
        <title>Chromatin organization in early land plants reveals an ancestral association between H3K27me3, transposons, and constitutive heterochromatin.</title>
        <authorList>
            <person name="Montgomery S.A."/>
            <person name="Tanizawa Y."/>
            <person name="Galik B."/>
            <person name="Wang N."/>
            <person name="Ito T."/>
            <person name="Mochizuki T."/>
            <person name="Akimcheva S."/>
            <person name="Bowman J."/>
            <person name="Cognat V."/>
            <person name="Drouard L."/>
            <person name="Ekker H."/>
            <person name="Houng S."/>
            <person name="Kohchi T."/>
            <person name="Lin S."/>
            <person name="Liu L.D."/>
            <person name="Nakamura Y."/>
            <person name="Valeeva L.R."/>
            <person name="Shakirov E.V."/>
            <person name="Shippen D.E."/>
            <person name="Wei W."/>
            <person name="Yagura M."/>
            <person name="Yamaoka S."/>
            <person name="Yamato K.T."/>
            <person name="Liu C."/>
            <person name="Berger F."/>
        </authorList>
    </citation>
    <scope>NUCLEOTIDE SEQUENCE [LARGE SCALE GENOMIC DNA]</scope>
    <source>
        <strain evidence="17">Tak-1</strain>
    </source>
</reference>
<feature type="domain" description="U1-type" evidence="16">
    <location>
        <begin position="32"/>
        <end position="66"/>
    </location>
</feature>
<keyword evidence="7" id="KW-0479">Metal-binding</keyword>
<name>A0A176VDJ1_MARPO</name>
<accession>A0A176VDJ1</accession>
<dbReference type="SUPFAM" id="SSF57667">
    <property type="entry name" value="beta-beta-alpha zinc fingers"/>
    <property type="match status" value="1"/>
</dbReference>
<keyword evidence="19" id="KW-1185">Reference proteome</keyword>
<dbReference type="GO" id="GO:0005681">
    <property type="term" value="C:spliceosomal complex"/>
    <property type="evidence" value="ECO:0007669"/>
    <property type="project" value="InterPro"/>
</dbReference>
<organism evidence="18 19">
    <name type="scientific">Marchantia polymorpha subsp. ruderalis</name>
    <dbReference type="NCBI Taxonomy" id="1480154"/>
    <lineage>
        <taxon>Eukaryota</taxon>
        <taxon>Viridiplantae</taxon>
        <taxon>Streptophyta</taxon>
        <taxon>Embryophyta</taxon>
        <taxon>Marchantiophyta</taxon>
        <taxon>Marchantiopsida</taxon>
        <taxon>Marchantiidae</taxon>
        <taxon>Marchantiales</taxon>
        <taxon>Marchantiaceae</taxon>
        <taxon>Marchantia</taxon>
    </lineage>
</organism>
<dbReference type="InterPro" id="IPR036236">
    <property type="entry name" value="Znf_C2H2_sf"/>
</dbReference>
<evidence type="ECO:0000256" key="4">
    <source>
        <dbReference type="ARBA" id="ARBA00022454"/>
    </source>
</evidence>
<proteinExistence type="predicted"/>
<sequence>MDAKAALKLRMREAVQKRGKRIESPLVRYNDLGQPVCKVCNVTVKSETLWTAHIASRPHKAAVDDLKAKAASQSAPKAPEPPRAPAAVARPSSTLPDDFFDTAEPKRPKQGAVIESPKPPGAKQSGESKSHRGHSARNGVQSVRPPTQVVAQESDNQSSKESPAAAKGFLPEGFFDSVDADHRARGLEPPKLDPKDEYKEFQKLIKDDMLDVDVRLEEEEAEAAEEREEREQLEQRTLFERIERIKQRQQEKLAAAEQAKTNEEDKADESGNESSDDESEEEEEEDAFYVDWRAKTL</sequence>
<dbReference type="InterPro" id="IPR059039">
    <property type="entry name" value="ZNF380_CC"/>
</dbReference>
<dbReference type="Pfam" id="PF23406">
    <property type="entry name" value="ZNF380_CC"/>
    <property type="match status" value="1"/>
</dbReference>
<dbReference type="GO" id="GO:0016607">
    <property type="term" value="C:nuclear speck"/>
    <property type="evidence" value="ECO:0007669"/>
    <property type="project" value="UniProtKB-SubCell"/>
</dbReference>
<dbReference type="GO" id="GO:0051301">
    <property type="term" value="P:cell division"/>
    <property type="evidence" value="ECO:0007669"/>
    <property type="project" value="UniProtKB-KW"/>
</dbReference>
<dbReference type="InterPro" id="IPR022755">
    <property type="entry name" value="Znf_C2H2_jaz"/>
</dbReference>
<feature type="region of interest" description="Disordered" evidence="15">
    <location>
        <begin position="57"/>
        <end position="173"/>
    </location>
</feature>
<comment type="subcellular location">
    <subcellularLocation>
        <location evidence="1">Chromosome</location>
    </subcellularLocation>
    <subcellularLocation>
        <location evidence="2">Nucleus speckle</location>
    </subcellularLocation>
</comment>
<dbReference type="Pfam" id="PF12171">
    <property type="entry name" value="zf-C2H2_jaz"/>
    <property type="match status" value="1"/>
</dbReference>
<feature type="compositionally biased region" description="Acidic residues" evidence="15">
    <location>
        <begin position="265"/>
        <end position="288"/>
    </location>
</feature>
<dbReference type="GO" id="GO:0033260">
    <property type="term" value="P:nuclear DNA replication"/>
    <property type="evidence" value="ECO:0007669"/>
    <property type="project" value="TreeGrafter"/>
</dbReference>
<evidence type="ECO:0000256" key="5">
    <source>
        <dbReference type="ARBA" id="ARBA00022473"/>
    </source>
</evidence>
<evidence type="ECO:0000313" key="20">
    <source>
        <dbReference type="Proteomes" id="UP001162541"/>
    </source>
</evidence>
<keyword evidence="5" id="KW-0217">Developmental protein</keyword>
<evidence type="ECO:0000313" key="17">
    <source>
        <dbReference type="EMBL" id="BBN07377.1"/>
    </source>
</evidence>
<evidence type="ECO:0000256" key="3">
    <source>
        <dbReference type="ARBA" id="ARBA00017358"/>
    </source>
</evidence>